<dbReference type="Proteomes" id="UP001247542">
    <property type="component" value="Unassembled WGS sequence"/>
</dbReference>
<dbReference type="Gene3D" id="3.40.630.30">
    <property type="match status" value="1"/>
</dbReference>
<dbReference type="PROSITE" id="PS51186">
    <property type="entry name" value="GNAT"/>
    <property type="match status" value="1"/>
</dbReference>
<name>A0ABU3IAM8_9ACTO</name>
<proteinExistence type="predicted"/>
<dbReference type="EMBL" id="JASXSX010000001">
    <property type="protein sequence ID" value="MDT3767434.1"/>
    <property type="molecule type" value="Genomic_DNA"/>
</dbReference>
<feature type="domain" description="N-acetyltransferase" evidence="1">
    <location>
        <begin position="22"/>
        <end position="164"/>
    </location>
</feature>
<sequence length="164" mass="17573">MSQLTLKAQLEALSGLSKPAGVELATLTRFDIPAIASLTLVAYGTDETAENLVEAVEELRMTFSGAFGRVLDNLFVGAWQDGELVGAILTTVDPPWDDLPKDEPFIVDLVVNPKVQSKGIATALIGEVASRAGDLGYSSIGMRFNKAYTRAAQLYDYLGFEALS</sequence>
<protein>
    <submittedName>
        <fullName evidence="2">GNAT family N-acetyltransferase</fullName>
    </submittedName>
</protein>
<dbReference type="InterPro" id="IPR000182">
    <property type="entry name" value="GNAT_dom"/>
</dbReference>
<organism evidence="2 3">
    <name type="scientific">Gleimia hominis</name>
    <dbReference type="NCBI Taxonomy" id="595468"/>
    <lineage>
        <taxon>Bacteria</taxon>
        <taxon>Bacillati</taxon>
        <taxon>Actinomycetota</taxon>
        <taxon>Actinomycetes</taxon>
        <taxon>Actinomycetales</taxon>
        <taxon>Actinomycetaceae</taxon>
        <taxon>Gleimia</taxon>
    </lineage>
</organism>
<gene>
    <name evidence="2" type="ORF">QS713_05065</name>
</gene>
<dbReference type="CDD" id="cd04301">
    <property type="entry name" value="NAT_SF"/>
    <property type="match status" value="1"/>
</dbReference>
<dbReference type="Pfam" id="PF00583">
    <property type="entry name" value="Acetyltransf_1"/>
    <property type="match status" value="1"/>
</dbReference>
<comment type="caution">
    <text evidence="2">The sequence shown here is derived from an EMBL/GenBank/DDBJ whole genome shotgun (WGS) entry which is preliminary data.</text>
</comment>
<dbReference type="RefSeq" id="WP_102215980.1">
    <property type="nucleotide sequence ID" value="NZ_CP126963.1"/>
</dbReference>
<evidence type="ECO:0000313" key="2">
    <source>
        <dbReference type="EMBL" id="MDT3767434.1"/>
    </source>
</evidence>
<dbReference type="SUPFAM" id="SSF55729">
    <property type="entry name" value="Acyl-CoA N-acyltransferases (Nat)"/>
    <property type="match status" value="1"/>
</dbReference>
<reference evidence="2 3" key="1">
    <citation type="submission" date="2023-06" db="EMBL/GenBank/DDBJ databases">
        <title>Draft genome sequence of Gleimia hominis type strain CCUG 57540T.</title>
        <authorList>
            <person name="Salva-Serra F."/>
            <person name="Cardew S."/>
            <person name="Jensie Markopoulos S."/>
            <person name="Ohlen M."/>
            <person name="Inganas E."/>
            <person name="Svensson-Stadler L."/>
            <person name="Moore E.R.B."/>
        </authorList>
    </citation>
    <scope>NUCLEOTIDE SEQUENCE [LARGE SCALE GENOMIC DNA]</scope>
    <source>
        <strain evidence="2 3">CCUG 57540</strain>
    </source>
</reference>
<dbReference type="InterPro" id="IPR016181">
    <property type="entry name" value="Acyl_CoA_acyltransferase"/>
</dbReference>
<keyword evidence="3" id="KW-1185">Reference proteome</keyword>
<evidence type="ECO:0000259" key="1">
    <source>
        <dbReference type="PROSITE" id="PS51186"/>
    </source>
</evidence>
<evidence type="ECO:0000313" key="3">
    <source>
        <dbReference type="Proteomes" id="UP001247542"/>
    </source>
</evidence>
<accession>A0ABU3IAM8</accession>